<dbReference type="InterPro" id="IPR004358">
    <property type="entry name" value="Sig_transdc_His_kin-like_C"/>
</dbReference>
<name>C7PWG2_CATAD</name>
<dbReference type="InterPro" id="IPR005467">
    <property type="entry name" value="His_kinase_dom"/>
</dbReference>
<dbReference type="KEGG" id="cai:Caci_6388"/>
<dbReference type="SMART" id="SM00387">
    <property type="entry name" value="HATPase_c"/>
    <property type="match status" value="1"/>
</dbReference>
<dbReference type="EMBL" id="CP001700">
    <property type="protein sequence ID" value="ACU75242.1"/>
    <property type="molecule type" value="Genomic_DNA"/>
</dbReference>
<dbReference type="PRINTS" id="PR00344">
    <property type="entry name" value="BCTRLSENSOR"/>
</dbReference>
<evidence type="ECO:0000256" key="1">
    <source>
        <dbReference type="ARBA" id="ARBA00000085"/>
    </source>
</evidence>
<dbReference type="OrthoDB" id="1931120at2"/>
<dbReference type="SMART" id="SM00100">
    <property type="entry name" value="cNMP"/>
    <property type="match status" value="1"/>
</dbReference>
<evidence type="ECO:0000256" key="4">
    <source>
        <dbReference type="ARBA" id="ARBA00023012"/>
    </source>
</evidence>
<dbReference type="EC" id="2.7.13.3" evidence="2"/>
<evidence type="ECO:0000313" key="7">
    <source>
        <dbReference type="EMBL" id="ACU75242.1"/>
    </source>
</evidence>
<dbReference type="RefSeq" id="WP_015794971.1">
    <property type="nucleotide sequence ID" value="NC_013131.1"/>
</dbReference>
<dbReference type="CDD" id="cd00038">
    <property type="entry name" value="CAP_ED"/>
    <property type="match status" value="1"/>
</dbReference>
<dbReference type="Pfam" id="PF02518">
    <property type="entry name" value="HATPase_c"/>
    <property type="match status" value="1"/>
</dbReference>
<evidence type="ECO:0000256" key="3">
    <source>
        <dbReference type="ARBA" id="ARBA00022777"/>
    </source>
</evidence>
<dbReference type="PROSITE" id="PS50109">
    <property type="entry name" value="HIS_KIN"/>
    <property type="match status" value="1"/>
</dbReference>
<dbReference type="GO" id="GO:0000160">
    <property type="term" value="P:phosphorelay signal transduction system"/>
    <property type="evidence" value="ECO:0007669"/>
    <property type="project" value="UniProtKB-KW"/>
</dbReference>
<dbReference type="Gene3D" id="1.10.287.130">
    <property type="match status" value="1"/>
</dbReference>
<proteinExistence type="predicted"/>
<keyword evidence="4" id="KW-0902">Two-component regulatory system</keyword>
<reference evidence="7 8" key="1">
    <citation type="journal article" date="2009" name="Stand. Genomic Sci.">
        <title>Complete genome sequence of Catenulispora acidiphila type strain (ID 139908).</title>
        <authorList>
            <person name="Copeland A."/>
            <person name="Lapidus A."/>
            <person name="Glavina Del Rio T."/>
            <person name="Nolan M."/>
            <person name="Lucas S."/>
            <person name="Chen F."/>
            <person name="Tice H."/>
            <person name="Cheng J.F."/>
            <person name="Bruce D."/>
            <person name="Goodwin L."/>
            <person name="Pitluck S."/>
            <person name="Mikhailova N."/>
            <person name="Pati A."/>
            <person name="Ivanova N."/>
            <person name="Mavromatis K."/>
            <person name="Chen A."/>
            <person name="Palaniappan K."/>
            <person name="Chain P."/>
            <person name="Land M."/>
            <person name="Hauser L."/>
            <person name="Chang Y.J."/>
            <person name="Jeffries C.D."/>
            <person name="Chertkov O."/>
            <person name="Brettin T."/>
            <person name="Detter J.C."/>
            <person name="Han C."/>
            <person name="Ali Z."/>
            <person name="Tindall B.J."/>
            <person name="Goker M."/>
            <person name="Bristow J."/>
            <person name="Eisen J.A."/>
            <person name="Markowitz V."/>
            <person name="Hugenholtz P."/>
            <person name="Kyrpides N.C."/>
            <person name="Klenk H.P."/>
        </authorList>
    </citation>
    <scope>NUCLEOTIDE SEQUENCE [LARGE SCALE GENOMIC DNA]</scope>
    <source>
        <strain evidence="8">DSM 44928 / JCM 14897 / NBRC 102108 / NRRL B-24433 / ID139908</strain>
    </source>
</reference>
<dbReference type="Proteomes" id="UP000000851">
    <property type="component" value="Chromosome"/>
</dbReference>
<keyword evidence="3 7" id="KW-0418">Kinase</keyword>
<evidence type="ECO:0000313" key="8">
    <source>
        <dbReference type="Proteomes" id="UP000000851"/>
    </source>
</evidence>
<dbReference type="Gene3D" id="2.60.120.10">
    <property type="entry name" value="Jelly Rolls"/>
    <property type="match status" value="1"/>
</dbReference>
<gene>
    <name evidence="7" type="ordered locus">Caci_6388</name>
</gene>
<dbReference type="eggNOG" id="COG3852">
    <property type="taxonomic scope" value="Bacteria"/>
</dbReference>
<accession>C7PWG2</accession>
<dbReference type="PANTHER" id="PTHR43065:SF48">
    <property type="entry name" value="HISTIDINE KINASE"/>
    <property type="match status" value="1"/>
</dbReference>
<dbReference type="SUPFAM" id="SSF55874">
    <property type="entry name" value="ATPase domain of HSP90 chaperone/DNA topoisomerase II/histidine kinase"/>
    <property type="match status" value="1"/>
</dbReference>
<feature type="domain" description="Histidine kinase" evidence="6">
    <location>
        <begin position="315"/>
        <end position="481"/>
    </location>
</feature>
<evidence type="ECO:0000256" key="2">
    <source>
        <dbReference type="ARBA" id="ARBA00012438"/>
    </source>
</evidence>
<dbReference type="eggNOG" id="COG0664">
    <property type="taxonomic scope" value="Bacteria"/>
</dbReference>
<dbReference type="PROSITE" id="PS50042">
    <property type="entry name" value="CNMP_BINDING_3"/>
    <property type="match status" value="1"/>
</dbReference>
<dbReference type="STRING" id="479433.Caci_6388"/>
<protein>
    <recommendedName>
        <fullName evidence="2">histidine kinase</fullName>
        <ecNumber evidence="2">2.7.13.3</ecNumber>
    </recommendedName>
</protein>
<sequence length="482" mass="52324">MTAAERVGGSGPCSVEELRGLFLFEKLSDEQLNWLCEQGTVHTYAPGQVYAEGDAALWFYVLLEGTVVMSRRVGTDDVEVIRTSQRGVYAGAFQAYLDEKVPQTYRNSLAITVPSRFFVLSAQSFSTLMHEWFPMAVHLLEGLFFGTQIQQQLVGGRERLLALGVLSAGLTHELNNPAGAALRASSALREGVADARTALGEIAAEPEHAPDLQTLVALLNRAVEQAARQKTSALGLSPLAVSDLEDSTADWLDDQGVQDGWRFAPTFVQAGLGVADLDEIARTVDEHVLPAVLSWLSRILDVESLTVEIEEATVRISALVGAAKQYSQLDRAPQQESDIHTLLDSTVTMLAGKIPDGVRVVKDYGADLPKIPVYPAELNQVWTNLIDNAVAAMDGSGTLTIRTVLDLDRLVVEFEDTGPGIPEEIQGRIFEPFFTTKPVGQGTGLGLDISWRIVVGRHHGDLSVESVPGDTRFLVRLPVKLT</sequence>
<dbReference type="Gene3D" id="3.30.565.10">
    <property type="entry name" value="Histidine kinase-like ATPase, C-terminal domain"/>
    <property type="match status" value="1"/>
</dbReference>
<dbReference type="GO" id="GO:0004673">
    <property type="term" value="F:protein histidine kinase activity"/>
    <property type="evidence" value="ECO:0007669"/>
    <property type="project" value="UniProtKB-EC"/>
</dbReference>
<evidence type="ECO:0000259" key="6">
    <source>
        <dbReference type="PROSITE" id="PS50109"/>
    </source>
</evidence>
<dbReference type="InterPro" id="IPR018490">
    <property type="entry name" value="cNMP-bd_dom_sf"/>
</dbReference>
<dbReference type="InterPro" id="IPR014710">
    <property type="entry name" value="RmlC-like_jellyroll"/>
</dbReference>
<keyword evidence="3 7" id="KW-0808">Transferase</keyword>
<dbReference type="InterPro" id="IPR000595">
    <property type="entry name" value="cNMP-bd_dom"/>
</dbReference>
<dbReference type="InterPro" id="IPR036890">
    <property type="entry name" value="HATPase_C_sf"/>
</dbReference>
<feature type="domain" description="Cyclic nucleotide-binding" evidence="5">
    <location>
        <begin position="23"/>
        <end position="129"/>
    </location>
</feature>
<dbReference type="HOGENOM" id="CLU_000445_114_81_11"/>
<dbReference type="AlphaFoldDB" id="C7PWG2"/>
<dbReference type="InterPro" id="IPR003594">
    <property type="entry name" value="HATPase_dom"/>
</dbReference>
<dbReference type="SUPFAM" id="SSF51206">
    <property type="entry name" value="cAMP-binding domain-like"/>
    <property type="match status" value="1"/>
</dbReference>
<keyword evidence="8" id="KW-1185">Reference proteome</keyword>
<organism evidence="7 8">
    <name type="scientific">Catenulispora acidiphila (strain DSM 44928 / JCM 14897 / NBRC 102108 / NRRL B-24433 / ID139908)</name>
    <dbReference type="NCBI Taxonomy" id="479433"/>
    <lineage>
        <taxon>Bacteria</taxon>
        <taxon>Bacillati</taxon>
        <taxon>Actinomycetota</taxon>
        <taxon>Actinomycetes</taxon>
        <taxon>Catenulisporales</taxon>
        <taxon>Catenulisporaceae</taxon>
        <taxon>Catenulispora</taxon>
    </lineage>
</organism>
<evidence type="ECO:0000259" key="5">
    <source>
        <dbReference type="PROSITE" id="PS50042"/>
    </source>
</evidence>
<dbReference type="InParanoid" id="C7PWG2"/>
<dbReference type="PANTHER" id="PTHR43065">
    <property type="entry name" value="SENSOR HISTIDINE KINASE"/>
    <property type="match status" value="1"/>
</dbReference>
<comment type="catalytic activity">
    <reaction evidence="1">
        <text>ATP + protein L-histidine = ADP + protein N-phospho-L-histidine.</text>
        <dbReference type="EC" id="2.7.13.3"/>
    </reaction>
</comment>